<dbReference type="InterPro" id="IPR011833">
    <property type="entry name" value="Glycg_phsphrylas"/>
</dbReference>
<evidence type="ECO:0000313" key="12">
    <source>
        <dbReference type="Proteomes" id="UP000009374"/>
    </source>
</evidence>
<dbReference type="Proteomes" id="UP000009374">
    <property type="component" value="Unassembled WGS sequence"/>
</dbReference>
<dbReference type="CDD" id="cd04300">
    <property type="entry name" value="GT35_Glycogen_Phosphorylase"/>
    <property type="match status" value="1"/>
</dbReference>
<evidence type="ECO:0000256" key="10">
    <source>
        <dbReference type="RuleBase" id="RU000587"/>
    </source>
</evidence>
<dbReference type="InterPro" id="IPR035090">
    <property type="entry name" value="Pyridoxal_P_attach_site"/>
</dbReference>
<keyword evidence="4 10" id="KW-0328">Glycosyltransferase</keyword>
<dbReference type="PIRSF" id="PIRSF000460">
    <property type="entry name" value="Pprylas_GlgP"/>
    <property type="match status" value="1"/>
</dbReference>
<dbReference type="PANTHER" id="PTHR11468:SF3">
    <property type="entry name" value="GLYCOGEN PHOSPHORYLASE, LIVER FORM"/>
    <property type="match status" value="1"/>
</dbReference>
<sequence>MDRPKRIKKLTLPPIELDAKEDALPQAISNHLAFSVGKDDLTATNHDFFVSVAHVARDRMVGRLMETMRHYYDEDAKRVYYFSLEFLMGRALSNSLDNLGLLEETKKSLASMGIDPEEVFDSEPDAGLGNGGLGRLAACFLDSMATLGIPGYGYGIRYEYGMFYQRIENGRQVESPDNWLRYGNPWEFPRQEVLYPVKFHGRVVEYADEKGLLRYHWVDTEDLMAMAYDNPIPGFGGETVNNMRLWSAKSSHEFDLTYFNEGNYIKAVESKNESENISKVLYPDDSTSMGRELRLKQQYFFVCASLQDILYRFSKFHDNCDLLPEKVAIQLNDTHPSIAIAELMRLLVDVRFIDWDRAWKITTGVFAYTNHTLMPEALETWPVELMERILPRHLQIIYEINRRFLKDVMRSWPGDNDLLRRVSLVDENPSGKRVRMAHLAIVGSHKVNGVAELHTKLMKETIFADFDRIYPGKIVNMTNGVTPRRWIKQANPGLAGLITATIGPEWVRDLSRLREIESFAQDPVFRKDFAAVKRANKECLARFLRDRLGIESSPDSLFDVQIKRIHEYKRQLLNVLHIVTAYSRIIRDPAQQVVPRTVVFSGKAAPGYATAKLIIKLINDVAEIVNHDHRVAGRLNVAFIPNYSVSNAEMIIPAADLSEQISTAGTEASGTGNMKLAMNGALTIGTLDGANIEIRAEVGEENIFIFGLTADEVLDFKRKGYVPRSFYSANEELRTTLDMIGSGYFSPDEPGRFRGLVDGLLTSDPFFLLADYASYLEAQKKVESVFVDPDRWIQMAILNVARMSRFSSDRTIGEYAQKIWGVSPLIPPSRA</sequence>
<dbReference type="GO" id="GO:0005980">
    <property type="term" value="P:glycogen catabolic process"/>
    <property type="evidence" value="ECO:0007669"/>
    <property type="project" value="TreeGrafter"/>
</dbReference>
<dbReference type="PROSITE" id="PS00102">
    <property type="entry name" value="PHOSPHORYLASE"/>
    <property type="match status" value="1"/>
</dbReference>
<evidence type="ECO:0000256" key="5">
    <source>
        <dbReference type="ARBA" id="ARBA00022679"/>
    </source>
</evidence>
<dbReference type="FunFam" id="3.40.50.2000:FF:000002">
    <property type="entry name" value="Alpha-1,4 glucan phosphorylase"/>
    <property type="match status" value="1"/>
</dbReference>
<dbReference type="PANTHER" id="PTHR11468">
    <property type="entry name" value="GLYCOGEN PHOSPHORYLASE"/>
    <property type="match status" value="1"/>
</dbReference>
<evidence type="ECO:0000256" key="7">
    <source>
        <dbReference type="ARBA" id="ARBA00023277"/>
    </source>
</evidence>
<dbReference type="AlphaFoldDB" id="C6HZU5"/>
<evidence type="ECO:0000256" key="9">
    <source>
        <dbReference type="PIRSR" id="PIRSR000460-1"/>
    </source>
</evidence>
<dbReference type="EC" id="2.4.1.1" evidence="10"/>
<dbReference type="EMBL" id="GG693884">
    <property type="protein sequence ID" value="EES51883.1"/>
    <property type="molecule type" value="Genomic_DNA"/>
</dbReference>
<evidence type="ECO:0000256" key="3">
    <source>
        <dbReference type="ARBA" id="ARBA00006047"/>
    </source>
</evidence>
<keyword evidence="5 10" id="KW-0808">Transferase</keyword>
<name>C6HZU5_9BACT</name>
<comment type="cofactor">
    <cofactor evidence="2 10">
        <name>pyridoxal 5'-phosphate</name>
        <dbReference type="ChEBI" id="CHEBI:597326"/>
    </cofactor>
</comment>
<comment type="catalytic activity">
    <reaction evidence="1 10">
        <text>[(1-&gt;4)-alpha-D-glucosyl](n) + phosphate = [(1-&gt;4)-alpha-D-glucosyl](n-1) + alpha-D-glucose 1-phosphate</text>
        <dbReference type="Rhea" id="RHEA:41732"/>
        <dbReference type="Rhea" id="RHEA-COMP:9584"/>
        <dbReference type="Rhea" id="RHEA-COMP:9586"/>
        <dbReference type="ChEBI" id="CHEBI:15444"/>
        <dbReference type="ChEBI" id="CHEBI:43474"/>
        <dbReference type="ChEBI" id="CHEBI:58601"/>
        <dbReference type="EC" id="2.4.1.1"/>
    </reaction>
</comment>
<evidence type="ECO:0000256" key="2">
    <source>
        <dbReference type="ARBA" id="ARBA00001933"/>
    </source>
</evidence>
<dbReference type="SUPFAM" id="SSF53756">
    <property type="entry name" value="UDP-Glycosyltransferase/glycogen phosphorylase"/>
    <property type="match status" value="1"/>
</dbReference>
<reference evidence="11 12" key="1">
    <citation type="journal article" date="2009" name="Appl. Environ. Microbiol.">
        <title>Community genomic and proteomic analyses of chemoautotrophic iron-oxidizing "Leptospirillum rubarum" (Group II) and "Leptospirillum ferrodiazotrophum" (Group III) bacteria in acid mine drainage biofilms.</title>
        <authorList>
            <person name="Goltsman D.S."/>
            <person name="Denef V.J."/>
            <person name="Singer S.W."/>
            <person name="VerBerkmoes N.C."/>
            <person name="Lefsrud M."/>
            <person name="Mueller R.S."/>
            <person name="Dick G.J."/>
            <person name="Sun C.L."/>
            <person name="Wheeler K.E."/>
            <person name="Zemla A."/>
            <person name="Baker B.J."/>
            <person name="Hauser L."/>
            <person name="Land M."/>
            <person name="Shah M.B."/>
            <person name="Thelen M.P."/>
            <person name="Hettich R.L."/>
            <person name="Banfield J.F."/>
        </authorList>
    </citation>
    <scope>NUCLEOTIDE SEQUENCE [LARGE SCALE GENOMIC DNA]</scope>
</reference>
<evidence type="ECO:0000256" key="1">
    <source>
        <dbReference type="ARBA" id="ARBA00001275"/>
    </source>
</evidence>
<comment type="function">
    <text evidence="10">Allosteric enzyme that catalyzes the rate-limiting step in glycogen catabolism, the phosphorolytic cleavage of glycogen to produce glucose-1-phosphate, and plays a central role in maintaining cellular and organismal glucose homeostasis.</text>
</comment>
<proteinExistence type="inferred from homology"/>
<dbReference type="InterPro" id="IPR000811">
    <property type="entry name" value="Glyco_trans_35"/>
</dbReference>
<feature type="modified residue" description="N6-(pyridoxal phosphate)lysine" evidence="9">
    <location>
        <position position="675"/>
    </location>
</feature>
<evidence type="ECO:0000256" key="6">
    <source>
        <dbReference type="ARBA" id="ARBA00022898"/>
    </source>
</evidence>
<dbReference type="Pfam" id="PF00343">
    <property type="entry name" value="Phosphorylase"/>
    <property type="match status" value="1"/>
</dbReference>
<dbReference type="Gene3D" id="3.40.50.2000">
    <property type="entry name" value="Glycogen Phosphorylase B"/>
    <property type="match status" value="2"/>
</dbReference>
<keyword evidence="6 9" id="KW-0663">Pyridoxal phosphate</keyword>
<protein>
    <recommendedName>
        <fullName evidence="10">Alpha-1,4 glucan phosphorylase</fullName>
        <ecNumber evidence="10">2.4.1.1</ecNumber>
    </recommendedName>
</protein>
<gene>
    <name evidence="11" type="ORF">UBAL3_95450103</name>
</gene>
<dbReference type="GO" id="GO:0030170">
    <property type="term" value="F:pyridoxal phosphate binding"/>
    <property type="evidence" value="ECO:0007669"/>
    <property type="project" value="InterPro"/>
</dbReference>
<comment type="function">
    <text evidence="8">Phosphorylase is an important allosteric enzyme in carbohydrate metabolism. Enzymes from different sources differ in their regulatory mechanisms and in their natural substrates. However, all known phosphorylases share catalytic and structural properties.</text>
</comment>
<accession>C6HZU5</accession>
<keyword evidence="7 10" id="KW-0119">Carbohydrate metabolism</keyword>
<comment type="similarity">
    <text evidence="3 10">Belongs to the glycogen phosphorylase family.</text>
</comment>
<evidence type="ECO:0000313" key="11">
    <source>
        <dbReference type="EMBL" id="EES51883.1"/>
    </source>
</evidence>
<evidence type="ECO:0000256" key="4">
    <source>
        <dbReference type="ARBA" id="ARBA00022676"/>
    </source>
</evidence>
<keyword evidence="12" id="KW-1185">Reference proteome</keyword>
<organism evidence="11 12">
    <name type="scientific">Leptospirillum ferrodiazotrophum</name>
    <dbReference type="NCBI Taxonomy" id="412449"/>
    <lineage>
        <taxon>Bacteria</taxon>
        <taxon>Pseudomonadati</taxon>
        <taxon>Nitrospirota</taxon>
        <taxon>Nitrospiria</taxon>
        <taxon>Nitrospirales</taxon>
        <taxon>Nitrospiraceae</taxon>
        <taxon>Leptospirillum</taxon>
    </lineage>
</organism>
<dbReference type="NCBIfam" id="TIGR02093">
    <property type="entry name" value="P_ylase"/>
    <property type="match status" value="1"/>
</dbReference>
<evidence type="ECO:0000256" key="8">
    <source>
        <dbReference type="ARBA" id="ARBA00025174"/>
    </source>
</evidence>
<dbReference type="GO" id="GO:0005737">
    <property type="term" value="C:cytoplasm"/>
    <property type="evidence" value="ECO:0007669"/>
    <property type="project" value="TreeGrafter"/>
</dbReference>
<dbReference type="GO" id="GO:0008184">
    <property type="term" value="F:glycogen phosphorylase activity"/>
    <property type="evidence" value="ECO:0007669"/>
    <property type="project" value="InterPro"/>
</dbReference>